<dbReference type="VEuPathDB" id="FungiDB:SPRG_15534"/>
<dbReference type="Proteomes" id="UP000030745">
    <property type="component" value="Unassembled WGS sequence"/>
</dbReference>
<name>A0A067BG73_SAPPC</name>
<dbReference type="PANTHER" id="PTHR37558">
    <property type="entry name" value="HTH CENPB-TYPE DOMAIN-CONTAINING PROTEIN"/>
    <property type="match status" value="1"/>
</dbReference>
<reference evidence="1 2" key="1">
    <citation type="journal article" date="2013" name="PLoS Genet.">
        <title>Distinctive expansion of potential virulence genes in the genome of the oomycete fish pathogen Saprolegnia parasitica.</title>
        <authorList>
            <person name="Jiang R.H."/>
            <person name="de Bruijn I."/>
            <person name="Haas B.J."/>
            <person name="Belmonte R."/>
            <person name="Lobach L."/>
            <person name="Christie J."/>
            <person name="van den Ackerveken G."/>
            <person name="Bottin A."/>
            <person name="Bulone V."/>
            <person name="Diaz-Moreno S.M."/>
            <person name="Dumas B."/>
            <person name="Fan L."/>
            <person name="Gaulin E."/>
            <person name="Govers F."/>
            <person name="Grenville-Briggs L.J."/>
            <person name="Horner N.R."/>
            <person name="Levin J.Z."/>
            <person name="Mammella M."/>
            <person name="Meijer H.J."/>
            <person name="Morris P."/>
            <person name="Nusbaum C."/>
            <person name="Oome S."/>
            <person name="Phillips A.J."/>
            <person name="van Rooyen D."/>
            <person name="Rzeszutek E."/>
            <person name="Saraiva M."/>
            <person name="Secombes C.J."/>
            <person name="Seidl M.F."/>
            <person name="Snel B."/>
            <person name="Stassen J.H."/>
            <person name="Sykes S."/>
            <person name="Tripathy S."/>
            <person name="van den Berg H."/>
            <person name="Vega-Arreguin J.C."/>
            <person name="Wawra S."/>
            <person name="Young S.K."/>
            <person name="Zeng Q."/>
            <person name="Dieguez-Uribeondo J."/>
            <person name="Russ C."/>
            <person name="Tyler B.M."/>
            <person name="van West P."/>
        </authorList>
    </citation>
    <scope>NUCLEOTIDE SEQUENCE [LARGE SCALE GENOMIC DNA]</scope>
    <source>
        <strain evidence="1 2">CBS 223.65</strain>
    </source>
</reference>
<dbReference type="GeneID" id="24137254"/>
<gene>
    <name evidence="1" type="ORF">SPRG_15534</name>
</gene>
<dbReference type="KEGG" id="spar:SPRG_15534"/>
<dbReference type="OrthoDB" id="77796at2759"/>
<dbReference type="AlphaFoldDB" id="A0A067BG73"/>
<evidence type="ECO:0000313" key="2">
    <source>
        <dbReference type="Proteomes" id="UP000030745"/>
    </source>
</evidence>
<dbReference type="RefSeq" id="XP_012211890.1">
    <property type="nucleotide sequence ID" value="XM_012356500.1"/>
</dbReference>
<organism evidence="1 2">
    <name type="scientific">Saprolegnia parasitica (strain CBS 223.65)</name>
    <dbReference type="NCBI Taxonomy" id="695850"/>
    <lineage>
        <taxon>Eukaryota</taxon>
        <taxon>Sar</taxon>
        <taxon>Stramenopiles</taxon>
        <taxon>Oomycota</taxon>
        <taxon>Saprolegniomycetes</taxon>
        <taxon>Saprolegniales</taxon>
        <taxon>Saprolegniaceae</taxon>
        <taxon>Saprolegnia</taxon>
    </lineage>
</organism>
<sequence>MPPTEAPKRRNWTADDDLILLRQVGLAPPFLADEIMPGWDVIATALGECEDFDRVVDGKKVQSRFNLLIEKHRKANK</sequence>
<feature type="non-terminal residue" evidence="1">
    <location>
        <position position="77"/>
    </location>
</feature>
<keyword evidence="2" id="KW-1185">Reference proteome</keyword>
<accession>A0A067BG73</accession>
<evidence type="ECO:0000313" key="1">
    <source>
        <dbReference type="EMBL" id="KDO17404.1"/>
    </source>
</evidence>
<dbReference type="PANTHER" id="PTHR37558:SF1">
    <property type="entry name" value="HTH CENPB-TYPE DOMAIN-CONTAINING PROTEIN"/>
    <property type="match status" value="1"/>
</dbReference>
<dbReference type="EMBL" id="KK583674">
    <property type="protein sequence ID" value="KDO17404.1"/>
    <property type="molecule type" value="Genomic_DNA"/>
</dbReference>
<protein>
    <recommendedName>
        <fullName evidence="3">Myb-like domain-containing protein</fullName>
    </recommendedName>
</protein>
<evidence type="ECO:0008006" key="3">
    <source>
        <dbReference type="Google" id="ProtNLM"/>
    </source>
</evidence>
<proteinExistence type="predicted"/>
<dbReference type="OMA" id="EIMPGWD"/>